<dbReference type="OrthoDB" id="6565187at2"/>
<evidence type="ECO:0000313" key="9">
    <source>
        <dbReference type="EMBL" id="ELV08895.1"/>
    </source>
</evidence>
<dbReference type="GO" id="GO:0008053">
    <property type="term" value="P:mitochondrial fusion"/>
    <property type="evidence" value="ECO:0007669"/>
    <property type="project" value="TreeGrafter"/>
</dbReference>
<gene>
    <name evidence="9" type="ORF">F387_00288</name>
</gene>
<evidence type="ECO:0000256" key="1">
    <source>
        <dbReference type="ARBA" id="ARBA00004370"/>
    </source>
</evidence>
<dbReference type="PANTHER" id="PTHR10465">
    <property type="entry name" value="TRANSMEMBRANE GTPASE FZO1"/>
    <property type="match status" value="1"/>
</dbReference>
<keyword evidence="6" id="KW-0472">Membrane</keyword>
<dbReference type="GO" id="GO:0003924">
    <property type="term" value="F:GTPase activity"/>
    <property type="evidence" value="ECO:0007669"/>
    <property type="project" value="InterPro"/>
</dbReference>
<dbReference type="PATRIC" id="fig|1261130.3.peg.490"/>
<keyword evidence="3" id="KW-0378">Hydrolase</keyword>
<feature type="coiled-coil region" evidence="7">
    <location>
        <begin position="459"/>
        <end position="486"/>
    </location>
</feature>
<accession>L8Y1R9</accession>
<feature type="domain" description="Dynamin-type G" evidence="8">
    <location>
        <begin position="67"/>
        <end position="416"/>
    </location>
</feature>
<dbReference type="SUPFAM" id="SSF52540">
    <property type="entry name" value="P-loop containing nucleoside triphosphate hydrolases"/>
    <property type="match status" value="1"/>
</dbReference>
<protein>
    <recommendedName>
        <fullName evidence="8">Dynamin-type G domain-containing protein</fullName>
    </recommendedName>
</protein>
<evidence type="ECO:0000259" key="8">
    <source>
        <dbReference type="PROSITE" id="PS51718"/>
    </source>
</evidence>
<keyword evidence="4 7" id="KW-0175">Coiled coil</keyword>
<dbReference type="AlphaFoldDB" id="L8Y1R9"/>
<dbReference type="GO" id="GO:0016020">
    <property type="term" value="C:membrane"/>
    <property type="evidence" value="ECO:0007669"/>
    <property type="project" value="UniProtKB-SubCell"/>
</dbReference>
<sequence>MTNNNLLTILDCRDELTRVMEGQYKVLSYMKENSLIPEHDEKTPLVIDNANLPEMQKVLEGEAYKLKNFDVVISVVGTMKAGKSTTINAIVGKEVLPNRNRPMTTLPTLICHEKGRKTPVLKLDATKINQLIYDLNLALQKEPGILNFPDIQTLSQDSSSDVITNIQACTKFKSEIEGSEAIFEELEYLNDLARVLGIVESTGQIKPETSKNFYDAYKEVNALPTIFIEFESLKDLSGDSEGRLMLLDTPGPNEANQPELKNILEQQLKRSSAVILVLDYTQLKSEAEHNVREQIEKIPTIQKDRLYVVVNKFDQHTSNSDDREKTISIVSNDLLKNKIEYYNVFPMSAKDAFFARRMLGHILITGEKPSVEEGWVQDFFGSYKTAEKRLSRDELKYIKEDAEDVLESSYIEELLEKVINKAFIEAPKIAIDSAIANSKKIFEDLFNVFAIDGYFANKVKMSEEELEKIEKTVKKLEENQLELKKSGDAALEEINKLANSTSEEVLKKIEHLSEIISNDIKGLDAEWLKEYKRREQQAKEDNAKFFKFRTLREMRELRNKKASLDEISKCTTTELRFADMNDMKEYEKSIESCYRTLVEEANENVSVIINTSILNISKYLGSFEAKYLNEVKSIQQEFSNSDIQLVINLPDIEDFINVVFGERIIFNEMRSYQSKEYLSDRDSLAGGVKRFFGGVFGKKDWGRDTVKYIKYDNQKLLDALTIHFIENIIDPLKNQSYAIVEKYGRETISIYTNEIEKQTQALINQLVAAIEAEKAPEETLRIRKDHLNVAIRMNQSIVGAMSQIETAKSALFPVQAPLLVKDN</sequence>
<evidence type="ECO:0000256" key="5">
    <source>
        <dbReference type="ARBA" id="ARBA00023134"/>
    </source>
</evidence>
<dbReference type="PANTHER" id="PTHR10465:SF0">
    <property type="entry name" value="SARCALUMENIN"/>
    <property type="match status" value="1"/>
</dbReference>
<evidence type="ECO:0000256" key="2">
    <source>
        <dbReference type="ARBA" id="ARBA00022741"/>
    </source>
</evidence>
<dbReference type="GO" id="GO:0005525">
    <property type="term" value="F:GTP binding"/>
    <property type="evidence" value="ECO:0007669"/>
    <property type="project" value="UniProtKB-KW"/>
</dbReference>
<dbReference type="RefSeq" id="WP_008314847.1">
    <property type="nucleotide sequence ID" value="NZ_KB372778.1"/>
</dbReference>
<dbReference type="EMBL" id="AOBV01000002">
    <property type="protein sequence ID" value="ELV08895.1"/>
    <property type="molecule type" value="Genomic_DNA"/>
</dbReference>
<reference evidence="9 10" key="1">
    <citation type="journal article" date="2013" name="Genome Announc.">
        <title>Complete Genome Sequence of Wohlfahrtiimonas chitiniclastica Strain SH04, Isolated from Chrysomya megacephala Collected from Pudong International Airport in China.</title>
        <authorList>
            <person name="Cao X.M."/>
            <person name="Chen T."/>
            <person name="Xu L.Z."/>
            <person name="Yao L.S."/>
            <person name="Qi J."/>
            <person name="Zhang X.L."/>
            <person name="Yan Q.L."/>
            <person name="Deng Y.H."/>
            <person name="Guo T.Y."/>
            <person name="Wang J."/>
            <person name="Hu K.X."/>
            <person name="Xu B.L."/>
        </authorList>
    </citation>
    <scope>NUCLEOTIDE SEQUENCE [LARGE SCALE GENOMIC DNA]</scope>
    <source>
        <strain evidence="9 10">SH04</strain>
    </source>
</reference>
<keyword evidence="10" id="KW-1185">Reference proteome</keyword>
<dbReference type="Proteomes" id="UP000011617">
    <property type="component" value="Unassembled WGS sequence"/>
</dbReference>
<keyword evidence="5" id="KW-0342">GTP-binding</keyword>
<keyword evidence="2" id="KW-0547">Nucleotide-binding</keyword>
<dbReference type="HOGENOM" id="CLU_011600_2_0_6"/>
<name>L8Y1R9_9GAMM</name>
<dbReference type="Pfam" id="PF00350">
    <property type="entry name" value="Dynamin_N"/>
    <property type="match status" value="1"/>
</dbReference>
<evidence type="ECO:0000256" key="6">
    <source>
        <dbReference type="ARBA" id="ARBA00023136"/>
    </source>
</evidence>
<dbReference type="PROSITE" id="PS51718">
    <property type="entry name" value="G_DYNAMIN_2"/>
    <property type="match status" value="1"/>
</dbReference>
<dbReference type="InterPro" id="IPR030381">
    <property type="entry name" value="G_DYNAMIN_dom"/>
</dbReference>
<dbReference type="InterPro" id="IPR027417">
    <property type="entry name" value="P-loop_NTPase"/>
</dbReference>
<evidence type="ECO:0000313" key="10">
    <source>
        <dbReference type="Proteomes" id="UP000011617"/>
    </source>
</evidence>
<evidence type="ECO:0000256" key="7">
    <source>
        <dbReference type="SAM" id="Coils"/>
    </source>
</evidence>
<comment type="caution">
    <text evidence="9">The sequence shown here is derived from an EMBL/GenBank/DDBJ whole genome shotgun (WGS) entry which is preliminary data.</text>
</comment>
<evidence type="ECO:0000256" key="3">
    <source>
        <dbReference type="ARBA" id="ARBA00022801"/>
    </source>
</evidence>
<dbReference type="Gene3D" id="3.40.50.300">
    <property type="entry name" value="P-loop containing nucleotide triphosphate hydrolases"/>
    <property type="match status" value="1"/>
</dbReference>
<proteinExistence type="predicted"/>
<evidence type="ECO:0000256" key="4">
    <source>
        <dbReference type="ARBA" id="ARBA00023054"/>
    </source>
</evidence>
<dbReference type="InterPro" id="IPR027094">
    <property type="entry name" value="Mitofusin_fam"/>
</dbReference>
<organism evidence="9 10">
    <name type="scientific">Wohlfahrtiimonas chitiniclastica SH04</name>
    <dbReference type="NCBI Taxonomy" id="1261130"/>
    <lineage>
        <taxon>Bacteria</taxon>
        <taxon>Pseudomonadati</taxon>
        <taxon>Pseudomonadota</taxon>
        <taxon>Gammaproteobacteria</taxon>
        <taxon>Cardiobacteriales</taxon>
        <taxon>Ignatzschineriaceae</taxon>
        <taxon>Wohlfahrtiimonas</taxon>
    </lineage>
</organism>
<dbReference type="InterPro" id="IPR045063">
    <property type="entry name" value="Dynamin_N"/>
</dbReference>
<comment type="subcellular location">
    <subcellularLocation>
        <location evidence="1">Membrane</location>
    </subcellularLocation>
</comment>